<name>A0ABV6Z9B0_9HYPH</name>
<reference evidence="1 2" key="1">
    <citation type="submission" date="2024-09" db="EMBL/GenBank/DDBJ databases">
        <title>Description of Labrys sedimenti sp. nov., isolated from a diclofenac-degrading enrichment culture, and genome-based reclassification of Labrys portucalensis as a later heterotypic synonym of Labrys neptuniae.</title>
        <authorList>
            <person name="Tancsics A."/>
            <person name="Csepanyi A."/>
        </authorList>
    </citation>
    <scope>NUCLEOTIDE SEQUENCE [LARGE SCALE GENOMIC DNA]</scope>
    <source>
        <strain evidence="1 2">LMG 23412</strain>
    </source>
</reference>
<evidence type="ECO:0000313" key="2">
    <source>
        <dbReference type="Proteomes" id="UP001595190"/>
    </source>
</evidence>
<dbReference type="EMBL" id="JBHGPK010000001">
    <property type="protein sequence ID" value="MFC2248758.1"/>
    <property type="molecule type" value="Genomic_DNA"/>
</dbReference>
<organism evidence="1 2">
    <name type="scientific">Labrys neptuniae</name>
    <dbReference type="NCBI Taxonomy" id="376174"/>
    <lineage>
        <taxon>Bacteria</taxon>
        <taxon>Pseudomonadati</taxon>
        <taxon>Pseudomonadota</taxon>
        <taxon>Alphaproteobacteria</taxon>
        <taxon>Hyphomicrobiales</taxon>
        <taxon>Xanthobacteraceae</taxon>
        <taxon>Labrys</taxon>
    </lineage>
</organism>
<comment type="caution">
    <text evidence="1">The sequence shown here is derived from an EMBL/GenBank/DDBJ whole genome shotgun (WGS) entry which is preliminary data.</text>
</comment>
<gene>
    <name evidence="1" type="ORF">ACETRX_03955</name>
</gene>
<proteinExistence type="predicted"/>
<evidence type="ECO:0000313" key="1">
    <source>
        <dbReference type="EMBL" id="MFC2248758.1"/>
    </source>
</evidence>
<dbReference type="RefSeq" id="WP_394308690.1">
    <property type="nucleotide sequence ID" value="NZ_JBHGPK010000001.1"/>
</dbReference>
<accession>A0ABV6Z9B0</accession>
<protein>
    <submittedName>
        <fullName evidence="1">Uncharacterized protein</fullName>
    </submittedName>
</protein>
<sequence length="70" mass="7769">MSDDDRDVMKSMIEANSAAIEVLVLCLERNGVLERGQYPEALRAHMEVNIDSLSPMATALLADIRESLLH</sequence>
<dbReference type="Proteomes" id="UP001595190">
    <property type="component" value="Unassembled WGS sequence"/>
</dbReference>